<evidence type="ECO:0000313" key="8">
    <source>
        <dbReference type="EMBL" id="ORV72557.1"/>
    </source>
</evidence>
<dbReference type="Proteomes" id="UP000093757">
    <property type="component" value="Unassembled WGS sequence"/>
</dbReference>
<feature type="DNA-binding region" description="H-T-H motif" evidence="4">
    <location>
        <begin position="47"/>
        <end position="66"/>
    </location>
</feature>
<evidence type="ECO:0000256" key="3">
    <source>
        <dbReference type="ARBA" id="ARBA00023163"/>
    </source>
</evidence>
<dbReference type="InterPro" id="IPR001647">
    <property type="entry name" value="HTH_TetR"/>
</dbReference>
<evidence type="ECO:0000313" key="7">
    <source>
        <dbReference type="EMBL" id="OBS00860.1"/>
    </source>
</evidence>
<dbReference type="GO" id="GO:0000976">
    <property type="term" value="F:transcription cis-regulatory region binding"/>
    <property type="evidence" value="ECO:0007669"/>
    <property type="project" value="TreeGrafter"/>
</dbReference>
<evidence type="ECO:0000256" key="4">
    <source>
        <dbReference type="PROSITE-ProRule" id="PRU00335"/>
    </source>
</evidence>
<dbReference type="InterPro" id="IPR050109">
    <property type="entry name" value="HTH-type_TetR-like_transc_reg"/>
</dbReference>
<organism evidence="7 9">
    <name type="scientific">Mycobacterium gordonae</name>
    <dbReference type="NCBI Taxonomy" id="1778"/>
    <lineage>
        <taxon>Bacteria</taxon>
        <taxon>Bacillati</taxon>
        <taxon>Actinomycetota</taxon>
        <taxon>Actinomycetes</taxon>
        <taxon>Mycobacteriales</taxon>
        <taxon>Mycobacteriaceae</taxon>
        <taxon>Mycobacterium</taxon>
    </lineage>
</organism>
<evidence type="ECO:0000256" key="1">
    <source>
        <dbReference type="ARBA" id="ARBA00023015"/>
    </source>
</evidence>
<dbReference type="AlphaFoldDB" id="A0A1A6BEW2"/>
<evidence type="ECO:0000313" key="10">
    <source>
        <dbReference type="Proteomes" id="UP000193928"/>
    </source>
</evidence>
<dbReference type="PROSITE" id="PS50977">
    <property type="entry name" value="HTH_TETR_2"/>
    <property type="match status" value="1"/>
</dbReference>
<dbReference type="EMBL" id="LQOY01000211">
    <property type="protein sequence ID" value="ORV72557.1"/>
    <property type="molecule type" value="Genomic_DNA"/>
</dbReference>
<feature type="compositionally biased region" description="Polar residues" evidence="5">
    <location>
        <begin position="1"/>
        <end position="13"/>
    </location>
</feature>
<dbReference type="RefSeq" id="WP_065134830.1">
    <property type="nucleotide sequence ID" value="NZ_JACKSU010000139.1"/>
</dbReference>
<proteinExistence type="predicted"/>
<dbReference type="Gene3D" id="1.10.357.10">
    <property type="entry name" value="Tetracycline Repressor, domain 2"/>
    <property type="match status" value="1"/>
</dbReference>
<gene>
    <name evidence="7" type="ORF">A9W98_22860</name>
    <name evidence="8" type="ORF">AWC08_03805</name>
</gene>
<dbReference type="EMBL" id="MAEM01000331">
    <property type="protein sequence ID" value="OBS00860.1"/>
    <property type="molecule type" value="Genomic_DNA"/>
</dbReference>
<keyword evidence="1" id="KW-0805">Transcription regulation</keyword>
<dbReference type="Gene3D" id="1.10.10.60">
    <property type="entry name" value="Homeodomain-like"/>
    <property type="match status" value="1"/>
</dbReference>
<dbReference type="InterPro" id="IPR009057">
    <property type="entry name" value="Homeodomain-like_sf"/>
</dbReference>
<keyword evidence="2 4" id="KW-0238">DNA-binding</keyword>
<feature type="domain" description="HTH tetR-type" evidence="6">
    <location>
        <begin position="24"/>
        <end position="84"/>
    </location>
</feature>
<accession>A0A1A6BEW2</accession>
<dbReference type="PRINTS" id="PR00455">
    <property type="entry name" value="HTHTETR"/>
</dbReference>
<dbReference type="InterPro" id="IPR036271">
    <property type="entry name" value="Tet_transcr_reg_TetR-rel_C_sf"/>
</dbReference>
<dbReference type="Proteomes" id="UP000193928">
    <property type="component" value="Unassembled WGS sequence"/>
</dbReference>
<dbReference type="SUPFAM" id="SSF48498">
    <property type="entry name" value="Tetracyclin repressor-like, C-terminal domain"/>
    <property type="match status" value="1"/>
</dbReference>
<keyword evidence="3" id="KW-0804">Transcription</keyword>
<reference evidence="8 10" key="1">
    <citation type="submission" date="2016-01" db="EMBL/GenBank/DDBJ databases">
        <title>The new phylogeny of the genus Mycobacterium.</title>
        <authorList>
            <person name="Tarcisio F."/>
            <person name="Conor M."/>
            <person name="Antonella G."/>
            <person name="Elisabetta G."/>
            <person name="Giulia F.S."/>
            <person name="Sara T."/>
            <person name="Anna F."/>
            <person name="Clotilde B."/>
            <person name="Roberto B."/>
            <person name="Veronica D.S."/>
            <person name="Fabio R."/>
            <person name="Monica P."/>
            <person name="Olivier J."/>
            <person name="Enrico T."/>
            <person name="Nicola S."/>
        </authorList>
    </citation>
    <scope>NUCLEOTIDE SEQUENCE [LARGE SCALE GENOMIC DNA]</scope>
    <source>
        <strain evidence="8 10">DSM 44160</strain>
    </source>
</reference>
<evidence type="ECO:0000256" key="2">
    <source>
        <dbReference type="ARBA" id="ARBA00023125"/>
    </source>
</evidence>
<evidence type="ECO:0000259" key="6">
    <source>
        <dbReference type="PROSITE" id="PS50977"/>
    </source>
</evidence>
<keyword evidence="10" id="KW-1185">Reference proteome</keyword>
<feature type="region of interest" description="Disordered" evidence="5">
    <location>
        <begin position="1"/>
        <end position="21"/>
    </location>
</feature>
<dbReference type="PANTHER" id="PTHR30055:SF234">
    <property type="entry name" value="HTH-TYPE TRANSCRIPTIONAL REGULATOR BETI"/>
    <property type="match status" value="1"/>
</dbReference>
<dbReference type="PANTHER" id="PTHR30055">
    <property type="entry name" value="HTH-TYPE TRANSCRIPTIONAL REGULATOR RUTR"/>
    <property type="match status" value="1"/>
</dbReference>
<evidence type="ECO:0000313" key="9">
    <source>
        <dbReference type="Proteomes" id="UP000093757"/>
    </source>
</evidence>
<comment type="caution">
    <text evidence="7">The sequence shown here is derived from an EMBL/GenBank/DDBJ whole genome shotgun (WGS) entry which is preliminary data.</text>
</comment>
<reference evidence="7 9" key="2">
    <citation type="submission" date="2016-06" db="EMBL/GenBank/DDBJ databases">
        <authorList>
            <person name="Kjaerup R.B."/>
            <person name="Dalgaard T.S."/>
            <person name="Juul-Madsen H.R."/>
        </authorList>
    </citation>
    <scope>NUCLEOTIDE SEQUENCE [LARGE SCALE GENOMIC DNA]</scope>
    <source>
        <strain evidence="7 9">1245752.6</strain>
    </source>
</reference>
<dbReference type="Pfam" id="PF00440">
    <property type="entry name" value="TetR_N"/>
    <property type="match status" value="1"/>
</dbReference>
<dbReference type="SUPFAM" id="SSF46689">
    <property type="entry name" value="Homeodomain-like"/>
    <property type="match status" value="1"/>
</dbReference>
<name>A0A1A6BEW2_MYCGO</name>
<dbReference type="GO" id="GO:0003700">
    <property type="term" value="F:DNA-binding transcription factor activity"/>
    <property type="evidence" value="ECO:0007669"/>
    <property type="project" value="TreeGrafter"/>
</dbReference>
<protein>
    <recommendedName>
        <fullName evidence="6">HTH tetR-type domain-containing protein</fullName>
    </recommendedName>
</protein>
<sequence>MAQQSISRTGSRSYRSELRQRQAEQTRTRVLAAAAELFTEHGYARTTLAKIAQAAGVSPETVQLHGPKAALMIAAVEYAGFGVAGEGDILNLDVGRGLLAIQDGREALDYLLTAQVKIHQRTAPLAPALYGGASIDPELGRYLGDLKASIGKQFRRILTVANDRGWLRDDVPFDDLVETVAVIANVDTYLRITRDDGWSVERYRTWCRRMLTETVFR</sequence>
<evidence type="ECO:0000256" key="5">
    <source>
        <dbReference type="SAM" id="MobiDB-lite"/>
    </source>
</evidence>